<dbReference type="AlphaFoldDB" id="A0A2I2KL05"/>
<name>A0A2I2KL05_9ACTN</name>
<reference evidence="2 3" key="1">
    <citation type="submission" date="2017-06" db="EMBL/GenBank/DDBJ databases">
        <authorList>
            <person name="Kim H.J."/>
            <person name="Triplett B.A."/>
        </authorList>
    </citation>
    <scope>NUCLEOTIDE SEQUENCE [LARGE SCALE GENOMIC DNA]</scope>
    <source>
        <strain evidence="2">FRACA_ARgP5</strain>
    </source>
</reference>
<accession>A0A2I2KL05</accession>
<dbReference type="InterPro" id="IPR000994">
    <property type="entry name" value="Pept_M24"/>
</dbReference>
<dbReference type="Proteomes" id="UP000234331">
    <property type="component" value="Unassembled WGS sequence"/>
</dbReference>
<dbReference type="SUPFAM" id="SSF55920">
    <property type="entry name" value="Creatinase/aminopeptidase"/>
    <property type="match status" value="1"/>
</dbReference>
<evidence type="ECO:0000313" key="2">
    <source>
        <dbReference type="EMBL" id="SNQ46350.1"/>
    </source>
</evidence>
<dbReference type="Pfam" id="PF00557">
    <property type="entry name" value="Peptidase_M24"/>
    <property type="match status" value="1"/>
</dbReference>
<dbReference type="Gene3D" id="3.90.230.10">
    <property type="entry name" value="Creatinase/methionine aminopeptidase superfamily"/>
    <property type="match status" value="1"/>
</dbReference>
<evidence type="ECO:0000313" key="3">
    <source>
        <dbReference type="Proteomes" id="UP000234331"/>
    </source>
</evidence>
<gene>
    <name evidence="2" type="ORF">FRACA_1370009</name>
</gene>
<sequence>MDLDAGSLDAGSLDAGSLDAGSVETEGGRAARLLAAQDRARALFDEVAARGLVVAGRGEREVSDAIRDLAEEMFGTRQHWHKRIVRAGPNTLHPYADNPPDRLIAADDIAFCDFGPVFGDWEADFGRTFVLGDDPAKHRLCADLTRIFDAARCHYDDHPAITGAEFYAAVNRLAEEAGWAFGGPIAGHLVGEFPHARIPGDKVEYYVTPGSDRPMRRLDHDGRRCHWILEIHLVDRARGFGGFHEELLDLGHE</sequence>
<evidence type="ECO:0000259" key="1">
    <source>
        <dbReference type="Pfam" id="PF00557"/>
    </source>
</evidence>
<feature type="domain" description="Peptidase M24" evidence="1">
    <location>
        <begin position="33"/>
        <end position="195"/>
    </location>
</feature>
<organism evidence="2 3">
    <name type="scientific">Frankia canadensis</name>
    <dbReference type="NCBI Taxonomy" id="1836972"/>
    <lineage>
        <taxon>Bacteria</taxon>
        <taxon>Bacillati</taxon>
        <taxon>Actinomycetota</taxon>
        <taxon>Actinomycetes</taxon>
        <taxon>Frankiales</taxon>
        <taxon>Frankiaceae</taxon>
        <taxon>Frankia</taxon>
    </lineage>
</organism>
<protein>
    <recommendedName>
        <fullName evidence="1">Peptidase M24 domain-containing protein</fullName>
    </recommendedName>
</protein>
<dbReference type="InterPro" id="IPR036005">
    <property type="entry name" value="Creatinase/aminopeptidase-like"/>
</dbReference>
<keyword evidence="3" id="KW-1185">Reference proteome</keyword>
<dbReference type="CDD" id="cd01066">
    <property type="entry name" value="APP_MetAP"/>
    <property type="match status" value="1"/>
</dbReference>
<proteinExistence type="predicted"/>
<dbReference type="EMBL" id="FZMO01000043">
    <property type="protein sequence ID" value="SNQ46350.1"/>
    <property type="molecule type" value="Genomic_DNA"/>
</dbReference>